<proteinExistence type="predicted"/>
<evidence type="ECO:0000313" key="2">
    <source>
        <dbReference type="Proteomes" id="UP000815677"/>
    </source>
</evidence>
<accession>A0ABQ0MAQ8</accession>
<protein>
    <recommendedName>
        <fullName evidence="3">F-box domain-containing protein</fullName>
    </recommendedName>
</protein>
<keyword evidence="2" id="KW-1185">Reference proteome</keyword>
<dbReference type="Proteomes" id="UP000815677">
    <property type="component" value="Unassembled WGS sequence"/>
</dbReference>
<dbReference type="EMBL" id="DF849943">
    <property type="protein sequence ID" value="GAT60376.1"/>
    <property type="molecule type" value="Genomic_DNA"/>
</dbReference>
<sequence>MDLPIELVYVIVDRIEDNDTLKACALVCWRLRQPAQGALFKSFTARNGEIAKADDFLAQSPHIAAYIASMTIELSNSGLDKSPELYPRLLSRLGGLRRCALVGDDRLLPGSSAILSQLERLKLYELRLEKLALDLPGLRRVIALAPSLSFVEVSVPSRGIEISDLNEDALVGIERLGVYESPCVCGVLARLTSTGFHSLEHFMFSVTSDAEPAFAILAKSAERLRSLALAYKQGKANNSTPAILYLPALKRVTFTVPLHSRSSSWLSSMYSTLLSHTTAPSLTSVRITYIPQYTPFCCPAYLHWDYFLPILDGTLSSHPARPHLCWALDLADKNRAPIQRWRPDAETTTFDSPHAAFFVPANEERSFAAFVNGVKSGMPAMATHGRLDFEKILTKQYW</sequence>
<gene>
    <name evidence="1" type="ORF">MCHLO_16514</name>
</gene>
<evidence type="ECO:0000313" key="1">
    <source>
        <dbReference type="EMBL" id="GAT60376.1"/>
    </source>
</evidence>
<name>A0ABQ0MAQ8_MYCCL</name>
<organism evidence="1 2">
    <name type="scientific">Mycena chlorophos</name>
    <name type="common">Agaric fungus</name>
    <name type="synonym">Agaricus chlorophos</name>
    <dbReference type="NCBI Taxonomy" id="658473"/>
    <lineage>
        <taxon>Eukaryota</taxon>
        <taxon>Fungi</taxon>
        <taxon>Dikarya</taxon>
        <taxon>Basidiomycota</taxon>
        <taxon>Agaricomycotina</taxon>
        <taxon>Agaricomycetes</taxon>
        <taxon>Agaricomycetidae</taxon>
        <taxon>Agaricales</taxon>
        <taxon>Marasmiineae</taxon>
        <taxon>Mycenaceae</taxon>
        <taxon>Mycena</taxon>
    </lineage>
</organism>
<evidence type="ECO:0008006" key="3">
    <source>
        <dbReference type="Google" id="ProtNLM"/>
    </source>
</evidence>
<reference evidence="1" key="1">
    <citation type="submission" date="2014-09" db="EMBL/GenBank/DDBJ databases">
        <title>Genome sequence of the luminous mushroom Mycena chlorophos for searching fungal bioluminescence genes.</title>
        <authorList>
            <person name="Tanaka Y."/>
            <person name="Kasuga D."/>
            <person name="Oba Y."/>
            <person name="Hase S."/>
            <person name="Sato K."/>
            <person name="Oba Y."/>
            <person name="Sakakibara Y."/>
        </authorList>
    </citation>
    <scope>NUCLEOTIDE SEQUENCE</scope>
</reference>